<dbReference type="EMBL" id="CABM01000050">
    <property type="protein sequence ID" value="CBH98328.1"/>
    <property type="molecule type" value="Genomic_DNA"/>
</dbReference>
<dbReference type="SUPFAM" id="SSF55347">
    <property type="entry name" value="Glyceraldehyde-3-phosphate dehydrogenase-like, C-terminal domain"/>
    <property type="match status" value="1"/>
</dbReference>
<dbReference type="PRINTS" id="PR00079">
    <property type="entry name" value="G6PDHDRGNASE"/>
</dbReference>
<name>E6PTS1_9ZZZZ</name>
<dbReference type="InterPro" id="IPR001282">
    <property type="entry name" value="G6P_DH"/>
</dbReference>
<dbReference type="HAMAP" id="MF_00966">
    <property type="entry name" value="G6PD"/>
    <property type="match status" value="1"/>
</dbReference>
<keyword evidence="5 9" id="KW-0560">Oxidoreductase</keyword>
<dbReference type="GO" id="GO:0050661">
    <property type="term" value="F:NADP binding"/>
    <property type="evidence" value="ECO:0007669"/>
    <property type="project" value="InterPro"/>
</dbReference>
<comment type="pathway">
    <text evidence="1">Carbohydrate degradation; pentose phosphate pathway; D-ribulose 5-phosphate from D-glucose 6-phosphate (oxidative stage): step 1/3.</text>
</comment>
<sequence length="486" mass="53825">MTTSPPFDIVLFGGTGDLVMRKLLPALYQAHKAGLLHPLGRILALGRKDADRAAYLAQMEAQARPHVQADFDAAVWATFAERILYCKLDAEQPADFDALAQALAGNGGRITVCYLATAPVLFTGICAQLARVGLNHPGVRVVLEKPLGRDLASSNAINAEVGRHFAEDQLYRIDHYLGKESVQNLMAIRFGNTLFEPLWRREWVDNVQITIAEDLGVEGRGEFYDKTGALRDMVQSHLLQLLCMVAMEPPATLEANTIRDEKLKVLNALKPFSESDVAANSVRGQYRAGAIGGQPVVGYLDEARIAPGSRTETFTAIKAEIANWRWAGVPFFLRTGKRMPERLAEVVISFRKVPLALFPGPSMERASNRLVIQLQPDESIQLYFLAKEAGDGMRLQPTYLNLDFDATSQHRRADAYERLLLDVIRGNLGLFMRRDELEAAWHWVEPILAGWNNSTLPPKPYTAGTWGPAASSALLSRDGVAWHEEL</sequence>
<keyword evidence="6" id="KW-0119">Carbohydrate metabolism</keyword>
<evidence type="ECO:0000256" key="3">
    <source>
        <dbReference type="ARBA" id="ARBA00022526"/>
    </source>
</evidence>
<evidence type="ECO:0000256" key="2">
    <source>
        <dbReference type="ARBA" id="ARBA00009975"/>
    </source>
</evidence>
<keyword evidence="4" id="KW-0521">NADP</keyword>
<dbReference type="Pfam" id="PF02781">
    <property type="entry name" value="G6PD_C"/>
    <property type="match status" value="1"/>
</dbReference>
<dbReference type="NCBIfam" id="TIGR00871">
    <property type="entry name" value="zwf"/>
    <property type="match status" value="1"/>
</dbReference>
<dbReference type="GO" id="GO:0006006">
    <property type="term" value="P:glucose metabolic process"/>
    <property type="evidence" value="ECO:0007669"/>
    <property type="project" value="UniProtKB-KW"/>
</dbReference>
<evidence type="ECO:0000259" key="7">
    <source>
        <dbReference type="Pfam" id="PF00479"/>
    </source>
</evidence>
<dbReference type="PANTHER" id="PTHR23429">
    <property type="entry name" value="GLUCOSE-6-PHOSPHATE 1-DEHYDROGENASE G6PD"/>
    <property type="match status" value="1"/>
</dbReference>
<accession>E6PTS1</accession>
<dbReference type="Gene3D" id="3.40.50.720">
    <property type="entry name" value="NAD(P)-binding Rossmann-like Domain"/>
    <property type="match status" value="1"/>
</dbReference>
<dbReference type="AlphaFoldDB" id="E6PTS1"/>
<dbReference type="PROSITE" id="PS00069">
    <property type="entry name" value="G6P_DEHYDROGENASE"/>
    <property type="match status" value="1"/>
</dbReference>
<dbReference type="InterPro" id="IPR036291">
    <property type="entry name" value="NAD(P)-bd_dom_sf"/>
</dbReference>
<organism evidence="9">
    <name type="scientific">mine drainage metagenome</name>
    <dbReference type="NCBI Taxonomy" id="410659"/>
    <lineage>
        <taxon>unclassified sequences</taxon>
        <taxon>metagenomes</taxon>
        <taxon>ecological metagenomes</taxon>
    </lineage>
</organism>
<dbReference type="InterPro" id="IPR022675">
    <property type="entry name" value="G6P_DH_C"/>
</dbReference>
<evidence type="ECO:0000256" key="6">
    <source>
        <dbReference type="ARBA" id="ARBA00023277"/>
    </source>
</evidence>
<dbReference type="GO" id="GO:0005829">
    <property type="term" value="C:cytosol"/>
    <property type="evidence" value="ECO:0007669"/>
    <property type="project" value="TreeGrafter"/>
</dbReference>
<dbReference type="SUPFAM" id="SSF51735">
    <property type="entry name" value="NAD(P)-binding Rossmann-fold domains"/>
    <property type="match status" value="1"/>
</dbReference>
<evidence type="ECO:0000256" key="4">
    <source>
        <dbReference type="ARBA" id="ARBA00022857"/>
    </source>
</evidence>
<keyword evidence="3" id="KW-0313">Glucose metabolism</keyword>
<dbReference type="PANTHER" id="PTHR23429:SF0">
    <property type="entry name" value="GLUCOSE-6-PHOSPHATE 1-DEHYDROGENASE"/>
    <property type="match status" value="1"/>
</dbReference>
<dbReference type="Pfam" id="PF00479">
    <property type="entry name" value="G6PD_N"/>
    <property type="match status" value="1"/>
</dbReference>
<protein>
    <submittedName>
        <fullName evidence="9">Glucose-6-phosphate 1-dehydrogenase (G6PD)</fullName>
        <ecNumber evidence="9">1.1.1.49</ecNumber>
    </submittedName>
</protein>
<comment type="caution">
    <text evidence="9">The sequence shown here is derived from an EMBL/GenBank/DDBJ whole genome shotgun (WGS) entry which is preliminary data.</text>
</comment>
<dbReference type="EC" id="1.1.1.49" evidence="9"/>
<dbReference type="PIRSF" id="PIRSF000110">
    <property type="entry name" value="G6PD"/>
    <property type="match status" value="1"/>
</dbReference>
<dbReference type="UniPathway" id="UPA00115"/>
<dbReference type="Gene3D" id="3.30.360.10">
    <property type="entry name" value="Dihydrodipicolinate Reductase, domain 2"/>
    <property type="match status" value="1"/>
</dbReference>
<evidence type="ECO:0000259" key="8">
    <source>
        <dbReference type="Pfam" id="PF02781"/>
    </source>
</evidence>
<evidence type="ECO:0000256" key="5">
    <source>
        <dbReference type="ARBA" id="ARBA00023002"/>
    </source>
</evidence>
<comment type="similarity">
    <text evidence="2">Belongs to the glucose-6-phosphate dehydrogenase family.</text>
</comment>
<proteinExistence type="inferred from homology"/>
<evidence type="ECO:0000256" key="1">
    <source>
        <dbReference type="ARBA" id="ARBA00004937"/>
    </source>
</evidence>
<dbReference type="InterPro" id="IPR022674">
    <property type="entry name" value="G6P_DH_NAD-bd"/>
</dbReference>
<feature type="domain" description="Glucose-6-phosphate dehydrogenase NAD-binding" evidence="7">
    <location>
        <begin position="10"/>
        <end position="184"/>
    </location>
</feature>
<reference evidence="9" key="1">
    <citation type="submission" date="2009-10" db="EMBL/GenBank/DDBJ databases">
        <title>Diversity of trophic interactions inside an arsenic-rich microbial ecosystem.</title>
        <authorList>
            <person name="Bertin P.N."/>
            <person name="Heinrich-Salmeron A."/>
            <person name="Pelletier E."/>
            <person name="Goulhen-Chollet F."/>
            <person name="Arsene-Ploetze F."/>
            <person name="Gallien S."/>
            <person name="Calteau A."/>
            <person name="Vallenet D."/>
            <person name="Casiot C."/>
            <person name="Chane-Woon-Ming B."/>
            <person name="Giloteaux L."/>
            <person name="Barakat M."/>
            <person name="Bonnefoy V."/>
            <person name="Bruneel O."/>
            <person name="Chandler M."/>
            <person name="Cleiss J."/>
            <person name="Duran R."/>
            <person name="Elbaz-Poulichet F."/>
            <person name="Fonknechten N."/>
            <person name="Lauga B."/>
            <person name="Mornico D."/>
            <person name="Ortet P."/>
            <person name="Schaeffer C."/>
            <person name="Siguier P."/>
            <person name="Alexander Thil Smith A."/>
            <person name="Van Dorsselaer A."/>
            <person name="Weissenbach J."/>
            <person name="Medigue C."/>
            <person name="Le Paslier D."/>
        </authorList>
    </citation>
    <scope>NUCLEOTIDE SEQUENCE</scope>
</reference>
<dbReference type="GO" id="GO:0009051">
    <property type="term" value="P:pentose-phosphate shunt, oxidative branch"/>
    <property type="evidence" value="ECO:0007669"/>
    <property type="project" value="TreeGrafter"/>
</dbReference>
<gene>
    <name evidence="9" type="primary">zwf</name>
    <name evidence="9" type="ORF">CARN2_3804</name>
</gene>
<dbReference type="InterPro" id="IPR019796">
    <property type="entry name" value="G6P_DH_AS"/>
</dbReference>
<evidence type="ECO:0000313" key="9">
    <source>
        <dbReference type="EMBL" id="CBH98328.1"/>
    </source>
</evidence>
<feature type="domain" description="Glucose-6-phosphate dehydrogenase C-terminal" evidence="8">
    <location>
        <begin position="186"/>
        <end position="483"/>
    </location>
</feature>
<dbReference type="GO" id="GO:0004345">
    <property type="term" value="F:glucose-6-phosphate dehydrogenase activity"/>
    <property type="evidence" value="ECO:0007669"/>
    <property type="project" value="UniProtKB-EC"/>
</dbReference>